<dbReference type="STRING" id="1927124.BST13_04790"/>
<organism evidence="1 2">
    <name type="scientific">Mycobacterium aquaticum</name>
    <dbReference type="NCBI Taxonomy" id="1927124"/>
    <lineage>
        <taxon>Bacteria</taxon>
        <taxon>Bacillati</taxon>
        <taxon>Actinomycetota</taxon>
        <taxon>Actinomycetes</taxon>
        <taxon>Mycobacteriales</taxon>
        <taxon>Mycobacteriaceae</taxon>
        <taxon>Mycobacterium</taxon>
    </lineage>
</organism>
<dbReference type="EMBL" id="MVHF01000003">
    <property type="protein sequence ID" value="ORA38701.1"/>
    <property type="molecule type" value="Genomic_DNA"/>
</dbReference>
<accession>A0A1X0B8M0</accession>
<dbReference type="RefSeq" id="WP_083161140.1">
    <property type="nucleotide sequence ID" value="NZ_MVHF01000003.1"/>
</dbReference>
<evidence type="ECO:0000313" key="1">
    <source>
        <dbReference type="EMBL" id="ORA38701.1"/>
    </source>
</evidence>
<dbReference type="Proteomes" id="UP000192448">
    <property type="component" value="Unassembled WGS sequence"/>
</dbReference>
<dbReference type="OrthoDB" id="3387386at2"/>
<name>A0A1X0B8M0_9MYCO</name>
<dbReference type="AlphaFoldDB" id="A0A1X0B8M0"/>
<proteinExistence type="predicted"/>
<evidence type="ECO:0000313" key="2">
    <source>
        <dbReference type="Proteomes" id="UP000192448"/>
    </source>
</evidence>
<keyword evidence="2" id="KW-1185">Reference proteome</keyword>
<sequence>MSVTSVANHDSTAITDFILTPRNAVPNGRPYTGIEFHGGTPFAWYGGYPVNHHHSVITVTGEFGWPEVPEPIKLATQIHASRLYARRDTAAGPLIQKDVDDVSYKWGTATDLDADVESTIRPFRRIWAAA</sequence>
<protein>
    <submittedName>
        <fullName evidence="1">Uncharacterized protein</fullName>
    </submittedName>
</protein>
<gene>
    <name evidence="1" type="ORF">BST13_04790</name>
</gene>
<comment type="caution">
    <text evidence="1">The sequence shown here is derived from an EMBL/GenBank/DDBJ whole genome shotgun (WGS) entry which is preliminary data.</text>
</comment>
<reference evidence="1 2" key="1">
    <citation type="submission" date="2017-02" db="EMBL/GenBank/DDBJ databases">
        <title>The new phylogeny of genus Mycobacterium.</title>
        <authorList>
            <person name="Tortoli E."/>
            <person name="Trovato A."/>
            <person name="Cirillo D.M."/>
        </authorList>
    </citation>
    <scope>NUCLEOTIDE SEQUENCE [LARGE SCALE GENOMIC DNA]</scope>
    <source>
        <strain evidence="1 2">RW6</strain>
    </source>
</reference>